<dbReference type="PANTHER" id="PTHR35532:SF5">
    <property type="entry name" value="CARBOHYDRATE-BINDING DOMAIN-CONTAINING PROTEIN"/>
    <property type="match status" value="1"/>
</dbReference>
<reference evidence="1 2" key="1">
    <citation type="journal article" date="2019" name="Int. J. Syst. Evol. Microbiol.">
        <title>Capsulimonas corticalis gen. nov., sp. nov., an aerobic capsulated bacterium, of a novel bacterial order, Capsulimonadales ord. nov., of the class Armatimonadia of the phylum Armatimonadetes.</title>
        <authorList>
            <person name="Li J."/>
            <person name="Kudo C."/>
            <person name="Tonouchi A."/>
        </authorList>
    </citation>
    <scope>NUCLEOTIDE SEQUENCE [LARGE SCALE GENOMIC DNA]</scope>
    <source>
        <strain evidence="1 2">AX-7</strain>
    </source>
</reference>
<evidence type="ECO:0000313" key="1">
    <source>
        <dbReference type="EMBL" id="BDI29312.1"/>
    </source>
</evidence>
<dbReference type="InterPro" id="IPR038765">
    <property type="entry name" value="Papain-like_cys_pep_sf"/>
</dbReference>
<dbReference type="RefSeq" id="WP_119325215.1">
    <property type="nucleotide sequence ID" value="NZ_AP025739.1"/>
</dbReference>
<proteinExistence type="predicted"/>
<keyword evidence="2" id="KW-1185">Reference proteome</keyword>
<evidence type="ECO:0000313" key="2">
    <source>
        <dbReference type="Proteomes" id="UP000287394"/>
    </source>
</evidence>
<dbReference type="Gene3D" id="3.40.50.1820">
    <property type="entry name" value="alpha/beta hydrolase"/>
    <property type="match status" value="1"/>
</dbReference>
<name>A0A402D6Z3_9BACT</name>
<dbReference type="Pfam" id="PF01841">
    <property type="entry name" value="Transglut_core"/>
    <property type="match status" value="1"/>
</dbReference>
<gene>
    <name evidence="1" type="ORF">CCAX7_13630</name>
</gene>
<dbReference type="PANTHER" id="PTHR35532">
    <property type="entry name" value="SIMILAR TO POLYHYDROXYALKANOATE DEPOLYMERASE"/>
    <property type="match status" value="1"/>
</dbReference>
<organism evidence="1 2">
    <name type="scientific">Capsulimonas corticalis</name>
    <dbReference type="NCBI Taxonomy" id="2219043"/>
    <lineage>
        <taxon>Bacteria</taxon>
        <taxon>Bacillati</taxon>
        <taxon>Armatimonadota</taxon>
        <taxon>Armatimonadia</taxon>
        <taxon>Capsulimonadales</taxon>
        <taxon>Capsulimonadaceae</taxon>
        <taxon>Capsulimonas</taxon>
    </lineage>
</organism>
<dbReference type="SMART" id="SM00460">
    <property type="entry name" value="TGc"/>
    <property type="match status" value="1"/>
</dbReference>
<dbReference type="SUPFAM" id="SSF53474">
    <property type="entry name" value="alpha/beta-Hydrolases"/>
    <property type="match status" value="1"/>
</dbReference>
<dbReference type="AlphaFoldDB" id="A0A402D6Z3"/>
<dbReference type="Proteomes" id="UP000287394">
    <property type="component" value="Chromosome"/>
</dbReference>
<dbReference type="SUPFAM" id="SSF54001">
    <property type="entry name" value="Cysteine proteinases"/>
    <property type="match status" value="1"/>
</dbReference>
<accession>A0A402D6Z3</accession>
<dbReference type="EMBL" id="AP025739">
    <property type="protein sequence ID" value="BDI29312.1"/>
    <property type="molecule type" value="Genomic_DNA"/>
</dbReference>
<sequence length="809" mass="88262">MKPPHNKPSYLPIAAALLLAGGAVQPARAEAPAFESAQSWYSPAVTQALADAGENQGELADALNQTPAAQREGMEFLIANMPRRDLRTLTSGFLLKNVALAYDAWDHSPWRDQIPKAVFLNDVLPYASLNEERDGSRKELRELSAPLIAGVGTLGDAAQAINRKLFPLVKVKYSTERHRPDQAPTETIASGVATCSGLSILLVDACRAVGVPARVVGTPLWADGRGNHTWVEIWDGTQWRFTGAAEPDPQGLDRGWFVGDAAKAKANERDYAIYASSFQKTGLAFPLVWDPKIQWVHAVNVTSRYASATPAAPIAADKTHVFVSVLNPAGKRAAADVTMRDITNGAVVWTGTSMGENADRNNYLTFDVPRKHSYEVTVVYEGKTISEPFVAGDEAEEKSEIHLEAAPAVKTLSDAAIAQLKTALDAYFAAPTNTQIHWAFPKTLDLALKQDEPAVRQLVWDAYKDAPIHAAMKRDFDANQATFGEYLSPYTVKTVGTRPANGWALYIAMHGGGSGPKEMNDSQWEIMKTHYKDHPEAAGGYKYLALRAPNDTWNGFYDNYVYPLVANLRQQFLLFGDIDPNKVFLMGYSHGGYGAYAIGPKEPDLFAAIHASAGAVTDGETVPQTLRNTVFTVMAAGLDNAYGRLDRTHKFMDDVNAARGSRHDVFPVGVQIMEGVEHPALPDRDKIADMAYATRNAAPRELTWLMTDDVIRDFFWIHTNDPGKTKEIDATCRDNQVTVTTTPSVTSATVLLDSRLVSFDKPITFVVDGKKSVQKLTPSLKTLCATMARRGDPGLAFAAEVDCPIPPSK</sequence>
<protein>
    <submittedName>
        <fullName evidence="1">Uncharacterized protein</fullName>
    </submittedName>
</protein>
<dbReference type="OrthoDB" id="9764953at2"/>
<dbReference type="KEGG" id="ccot:CCAX7_13630"/>
<dbReference type="InterPro" id="IPR029058">
    <property type="entry name" value="AB_hydrolase_fold"/>
</dbReference>
<dbReference type="InterPro" id="IPR002931">
    <property type="entry name" value="Transglutaminase-like"/>
</dbReference>
<dbReference type="Gene3D" id="3.10.620.30">
    <property type="match status" value="1"/>
</dbReference>